<protein>
    <recommendedName>
        <fullName evidence="3">HEAT repeat domain-containing protein</fullName>
    </recommendedName>
</protein>
<proteinExistence type="predicted"/>
<dbReference type="EMBL" id="JBHSMJ010000006">
    <property type="protein sequence ID" value="MFC5447296.1"/>
    <property type="molecule type" value="Genomic_DNA"/>
</dbReference>
<evidence type="ECO:0000313" key="1">
    <source>
        <dbReference type="EMBL" id="MFC5447296.1"/>
    </source>
</evidence>
<organism evidence="1 2">
    <name type="scientific">Paenibacillus aestuarii</name>
    <dbReference type="NCBI Taxonomy" id="516965"/>
    <lineage>
        <taxon>Bacteria</taxon>
        <taxon>Bacillati</taxon>
        <taxon>Bacillota</taxon>
        <taxon>Bacilli</taxon>
        <taxon>Bacillales</taxon>
        <taxon>Paenibacillaceae</taxon>
        <taxon>Paenibacillus</taxon>
    </lineage>
</organism>
<sequence>MNNLILFPKTEQFYEEELTRFLQREQYTDAAQLLTFLLQFPHTDVNKSSQWEALLNWLHTMNPEIVFGSTPAAEDGRDEEKEEDLLRQFIQDKTSDDAAYIDKLLDMLKAGNLEQQVGALEQLAFVELPVACLTVRQWVSERPRHPHLQFKALQTLRQMGERGIVELPKNGKKIPLDIEETPLGPEDFPAQIRDMIRRVGEISEMSQPDFVFFAEQTWQEFLAYAYGTSVYTELLKPEEGAVDIWASALHAALQERMFGMVDREELLDTYGIVDSMTLQWRRAYSTLQTFIQQMIPNPS</sequence>
<gene>
    <name evidence="1" type="ORF">ACFPOG_03430</name>
</gene>
<dbReference type="Proteomes" id="UP001596044">
    <property type="component" value="Unassembled WGS sequence"/>
</dbReference>
<keyword evidence="2" id="KW-1185">Reference proteome</keyword>
<evidence type="ECO:0000313" key="2">
    <source>
        <dbReference type="Proteomes" id="UP001596044"/>
    </source>
</evidence>
<accession>A0ABW0K397</accession>
<name>A0ABW0K397_9BACL</name>
<dbReference type="RefSeq" id="WP_270884345.1">
    <property type="nucleotide sequence ID" value="NZ_JAQFVF010000068.1"/>
</dbReference>
<evidence type="ECO:0008006" key="3">
    <source>
        <dbReference type="Google" id="ProtNLM"/>
    </source>
</evidence>
<comment type="caution">
    <text evidence="1">The sequence shown here is derived from an EMBL/GenBank/DDBJ whole genome shotgun (WGS) entry which is preliminary data.</text>
</comment>
<reference evidence="2" key="1">
    <citation type="journal article" date="2019" name="Int. J. Syst. Evol. Microbiol.">
        <title>The Global Catalogue of Microorganisms (GCM) 10K type strain sequencing project: providing services to taxonomists for standard genome sequencing and annotation.</title>
        <authorList>
            <consortium name="The Broad Institute Genomics Platform"/>
            <consortium name="The Broad Institute Genome Sequencing Center for Infectious Disease"/>
            <person name="Wu L."/>
            <person name="Ma J."/>
        </authorList>
    </citation>
    <scope>NUCLEOTIDE SEQUENCE [LARGE SCALE GENOMIC DNA]</scope>
    <source>
        <strain evidence="2">KACC 11904</strain>
    </source>
</reference>